<evidence type="ECO:0000256" key="9">
    <source>
        <dbReference type="SAM" id="MobiDB-lite"/>
    </source>
</evidence>
<evidence type="ECO:0000256" key="4">
    <source>
        <dbReference type="ARBA" id="ARBA00022695"/>
    </source>
</evidence>
<name>A0A7Y9C7W6_9FLAO</name>
<dbReference type="RefSeq" id="WP_176006587.1">
    <property type="nucleotide sequence ID" value="NZ_JABWMI010000014.1"/>
</dbReference>
<keyword evidence="2 8" id="KW-0963">Cytoplasm</keyword>
<dbReference type="Pfam" id="PF01138">
    <property type="entry name" value="RNase_PH"/>
    <property type="match status" value="2"/>
</dbReference>
<dbReference type="PROSITE" id="PS50126">
    <property type="entry name" value="S1"/>
    <property type="match status" value="1"/>
</dbReference>
<dbReference type="GO" id="GO:0006396">
    <property type="term" value="P:RNA processing"/>
    <property type="evidence" value="ECO:0007669"/>
    <property type="project" value="InterPro"/>
</dbReference>
<dbReference type="InterPro" id="IPR015847">
    <property type="entry name" value="ExoRNase_PH_dom2"/>
</dbReference>
<dbReference type="Gene3D" id="2.40.50.140">
    <property type="entry name" value="Nucleic acid-binding proteins"/>
    <property type="match status" value="1"/>
</dbReference>
<dbReference type="InterPro" id="IPR012162">
    <property type="entry name" value="PNPase"/>
</dbReference>
<dbReference type="EMBL" id="JACBJI010000005">
    <property type="protein sequence ID" value="NYA71777.1"/>
    <property type="molecule type" value="Genomic_DNA"/>
</dbReference>
<dbReference type="InterPro" id="IPR036612">
    <property type="entry name" value="KH_dom_type_1_sf"/>
</dbReference>
<feature type="binding site" evidence="8">
    <location>
        <position position="490"/>
    </location>
    <ligand>
        <name>Mg(2+)</name>
        <dbReference type="ChEBI" id="CHEBI:18420"/>
    </ligand>
</feature>
<dbReference type="PANTHER" id="PTHR11252">
    <property type="entry name" value="POLYRIBONUCLEOTIDE NUCLEOTIDYLTRANSFERASE"/>
    <property type="match status" value="1"/>
</dbReference>
<dbReference type="SUPFAM" id="SSF55666">
    <property type="entry name" value="Ribonuclease PH domain 2-like"/>
    <property type="match status" value="2"/>
</dbReference>
<gene>
    <name evidence="8" type="primary">pnp</name>
    <name evidence="11" type="ORF">HZF10_12660</name>
</gene>
<evidence type="ECO:0000256" key="7">
    <source>
        <dbReference type="ARBA" id="ARBA00022884"/>
    </source>
</evidence>
<comment type="cofactor">
    <cofactor evidence="8">
        <name>Mg(2+)</name>
        <dbReference type="ChEBI" id="CHEBI:18420"/>
    </cofactor>
</comment>
<evidence type="ECO:0000256" key="6">
    <source>
        <dbReference type="ARBA" id="ARBA00022842"/>
    </source>
</evidence>
<dbReference type="GO" id="GO:0000287">
    <property type="term" value="F:magnesium ion binding"/>
    <property type="evidence" value="ECO:0007669"/>
    <property type="project" value="UniProtKB-UniRule"/>
</dbReference>
<dbReference type="Gene3D" id="3.30.230.70">
    <property type="entry name" value="GHMP Kinase, N-terminal domain"/>
    <property type="match status" value="2"/>
</dbReference>
<dbReference type="InterPro" id="IPR036345">
    <property type="entry name" value="ExoRNase_PH_dom2_sf"/>
</dbReference>
<dbReference type="Gene3D" id="3.30.1370.10">
    <property type="entry name" value="K Homology domain, type 1"/>
    <property type="match status" value="1"/>
</dbReference>
<dbReference type="GO" id="GO:0005829">
    <property type="term" value="C:cytosol"/>
    <property type="evidence" value="ECO:0007669"/>
    <property type="project" value="TreeGrafter"/>
</dbReference>
<dbReference type="Proteomes" id="UP000535020">
    <property type="component" value="Unassembled WGS sequence"/>
</dbReference>
<dbReference type="CDD" id="cd11363">
    <property type="entry name" value="RNase_PH_PNPase_1"/>
    <property type="match status" value="1"/>
</dbReference>
<evidence type="ECO:0000256" key="8">
    <source>
        <dbReference type="HAMAP-Rule" id="MF_01595"/>
    </source>
</evidence>
<comment type="similarity">
    <text evidence="1 8">Belongs to the polyribonucleotide nucleotidyltransferase family.</text>
</comment>
<dbReference type="SMART" id="SM00316">
    <property type="entry name" value="S1"/>
    <property type="match status" value="1"/>
</dbReference>
<dbReference type="InterPro" id="IPR012340">
    <property type="entry name" value="NA-bd_OB-fold"/>
</dbReference>
<evidence type="ECO:0000256" key="3">
    <source>
        <dbReference type="ARBA" id="ARBA00022679"/>
    </source>
</evidence>
<evidence type="ECO:0000313" key="12">
    <source>
        <dbReference type="Proteomes" id="UP000535020"/>
    </source>
</evidence>
<accession>A0A7Y9C7W6</accession>
<evidence type="ECO:0000256" key="1">
    <source>
        <dbReference type="ARBA" id="ARBA00007404"/>
    </source>
</evidence>
<dbReference type="CDD" id="cd11364">
    <property type="entry name" value="RNase_PH_PNPase_2"/>
    <property type="match status" value="1"/>
</dbReference>
<dbReference type="InterPro" id="IPR027408">
    <property type="entry name" value="PNPase/RNase_PH_dom_sf"/>
</dbReference>
<sequence>MIPQVTKEVIDLGDGRSISIETGKLAKQADGSVVVRMGDAMLLGTVVSARKASPGVDFLPLTVDYREKFAAAGRFPGGFFKREARPSDKEVLTMRLVDRVLRPLFPDDYHAETQVMIQLMSHDDEVMPDALAGLAASAALSVSDIPFETLISEVRVGRINGEFVINPSPTQLAESDIDMMIGASEDSVAMVEGEMKEISEAEMVAAIKFAHEAIKVQIAAQKRLQAAFGKKEIRTYEEENNNDEVREKVEKFAYDKCYAIAKEGTAKHERSEKFALVKEELKAEFTEEEQLEFGELIGKYFYKTQKEAVRNVILDLGLRLDGRKTTEIRPIWCEVDYLPSVHGSALFTRGETQALATVTLGTSREANIIDAPSEQGEERFYLHYNFPPFSTGEAKPLRGTSRREVGHGNLAQRALKNMIPEENPYTIRVVSEVLESNGSSSMATVCAGTLAIMDAGVQMTKPVSGIAMGLISDDKTGRWAVLSDILGDEDHLGDMDFKVTGTADGITACQMDIKIEGLRYDIMEQALNQARDGRLHILGKLLEVQAAPRENVKPKAPKIIMTTIPGAFIGALIGPGGKVIQELQKASKTTIVINEVNEEGVVEILGTDQDGIDMVLRKIDSLTFKPVVGEVYKVKVIKIMDFGAVVEYLDAPGNEILLHVSELAWERTENVTDLVNMGDEFEVKYMGIDPKTKKERVSKKALTPRPPRDENAPRPERRDGDRPRGDRNDRGPRHGGDRHRGDRNDRPRNPEASGREPREPRQDQPTSEE</sequence>
<dbReference type="SUPFAM" id="SSF54211">
    <property type="entry name" value="Ribosomal protein S5 domain 2-like"/>
    <property type="match status" value="2"/>
</dbReference>
<dbReference type="EC" id="2.7.7.8" evidence="8"/>
<keyword evidence="4 8" id="KW-0548">Nucleotidyltransferase</keyword>
<feature type="region of interest" description="Disordered" evidence="9">
    <location>
        <begin position="692"/>
        <end position="769"/>
    </location>
</feature>
<keyword evidence="6 8" id="KW-0460">Magnesium</keyword>
<evidence type="ECO:0000256" key="5">
    <source>
        <dbReference type="ARBA" id="ARBA00022723"/>
    </source>
</evidence>
<comment type="caution">
    <text evidence="11">The sequence shown here is derived from an EMBL/GenBank/DDBJ whole genome shotgun (WGS) entry which is preliminary data.</text>
</comment>
<evidence type="ECO:0000259" key="10">
    <source>
        <dbReference type="PROSITE" id="PS50126"/>
    </source>
</evidence>
<dbReference type="AlphaFoldDB" id="A0A7Y9C7W6"/>
<dbReference type="CDD" id="cd02393">
    <property type="entry name" value="KH-I_PNPase"/>
    <property type="match status" value="1"/>
</dbReference>
<dbReference type="Pfam" id="PF03725">
    <property type="entry name" value="RNase_PH_C"/>
    <property type="match status" value="1"/>
</dbReference>
<evidence type="ECO:0000313" key="11">
    <source>
        <dbReference type="EMBL" id="NYA71777.1"/>
    </source>
</evidence>
<dbReference type="PANTHER" id="PTHR11252:SF0">
    <property type="entry name" value="POLYRIBONUCLEOTIDE NUCLEOTIDYLTRANSFERASE 1, MITOCHONDRIAL"/>
    <property type="match status" value="1"/>
</dbReference>
<comment type="catalytic activity">
    <reaction evidence="8">
        <text>RNA(n+1) + phosphate = RNA(n) + a ribonucleoside 5'-diphosphate</text>
        <dbReference type="Rhea" id="RHEA:22096"/>
        <dbReference type="Rhea" id="RHEA-COMP:14527"/>
        <dbReference type="Rhea" id="RHEA-COMP:17342"/>
        <dbReference type="ChEBI" id="CHEBI:43474"/>
        <dbReference type="ChEBI" id="CHEBI:57930"/>
        <dbReference type="ChEBI" id="CHEBI:140395"/>
        <dbReference type="EC" id="2.7.7.8"/>
    </reaction>
</comment>
<dbReference type="SMART" id="SM00322">
    <property type="entry name" value="KH"/>
    <property type="match status" value="1"/>
</dbReference>
<dbReference type="InterPro" id="IPR015848">
    <property type="entry name" value="PNPase_PH_RNA-bd_bac/org-type"/>
</dbReference>
<dbReference type="InterPro" id="IPR036456">
    <property type="entry name" value="PNPase_PH_RNA-bd_sf"/>
</dbReference>
<dbReference type="Pfam" id="PF03726">
    <property type="entry name" value="PNPase"/>
    <property type="match status" value="1"/>
</dbReference>
<protein>
    <recommendedName>
        <fullName evidence="8">Polyribonucleotide nucleotidyltransferase</fullName>
        <ecNumber evidence="8">2.7.7.8</ecNumber>
    </recommendedName>
    <alternativeName>
        <fullName evidence="8">Polynucleotide phosphorylase</fullName>
        <shortName evidence="8">PNPase</shortName>
    </alternativeName>
</protein>
<keyword evidence="3 8" id="KW-0808">Transferase</keyword>
<dbReference type="InterPro" id="IPR004087">
    <property type="entry name" value="KH_dom"/>
</dbReference>
<feature type="binding site" evidence="8">
    <location>
        <position position="496"/>
    </location>
    <ligand>
        <name>Mg(2+)</name>
        <dbReference type="ChEBI" id="CHEBI:18420"/>
    </ligand>
</feature>
<dbReference type="Pfam" id="PF00013">
    <property type="entry name" value="KH_1"/>
    <property type="match status" value="1"/>
</dbReference>
<dbReference type="PROSITE" id="PS50084">
    <property type="entry name" value="KH_TYPE_1"/>
    <property type="match status" value="1"/>
</dbReference>
<dbReference type="GO" id="GO:0004654">
    <property type="term" value="F:polyribonucleotide nucleotidyltransferase activity"/>
    <property type="evidence" value="ECO:0007669"/>
    <property type="project" value="UniProtKB-UniRule"/>
</dbReference>
<keyword evidence="12" id="KW-1185">Reference proteome</keyword>
<feature type="compositionally biased region" description="Basic and acidic residues" evidence="9">
    <location>
        <begin position="706"/>
        <end position="762"/>
    </location>
</feature>
<dbReference type="SUPFAM" id="SSF46915">
    <property type="entry name" value="Polynucleotide phosphorylase/guanosine pentaphosphate synthase (PNPase/GPSI), domain 3"/>
    <property type="match status" value="1"/>
</dbReference>
<dbReference type="InterPro" id="IPR001247">
    <property type="entry name" value="ExoRNase_PH_dom1"/>
</dbReference>
<dbReference type="NCBIfam" id="TIGR03591">
    <property type="entry name" value="polynuc_phos"/>
    <property type="match status" value="1"/>
</dbReference>
<dbReference type="NCBIfam" id="NF008805">
    <property type="entry name" value="PRK11824.1"/>
    <property type="match status" value="1"/>
</dbReference>
<dbReference type="GO" id="GO:0000175">
    <property type="term" value="F:3'-5'-RNA exonuclease activity"/>
    <property type="evidence" value="ECO:0007669"/>
    <property type="project" value="TreeGrafter"/>
</dbReference>
<reference evidence="11 12" key="1">
    <citation type="submission" date="2020-07" db="EMBL/GenBank/DDBJ databases">
        <authorList>
            <person name="Sun Q."/>
        </authorList>
    </citation>
    <scope>NUCLEOTIDE SEQUENCE [LARGE SCALE GENOMIC DNA]</scope>
    <source>
        <strain evidence="11 12">MAH-1</strain>
    </source>
</reference>
<dbReference type="FunFam" id="3.30.1370.10:FF:000001">
    <property type="entry name" value="Polyribonucleotide nucleotidyltransferase"/>
    <property type="match status" value="1"/>
</dbReference>
<dbReference type="HAMAP" id="MF_01595">
    <property type="entry name" value="PNPase"/>
    <property type="match status" value="1"/>
</dbReference>
<keyword evidence="5 8" id="KW-0479">Metal-binding</keyword>
<dbReference type="FunFam" id="3.30.230.70:FF:000002">
    <property type="entry name" value="Polyribonucleotide nucleotidyltransferase"/>
    <property type="match status" value="1"/>
</dbReference>
<comment type="function">
    <text evidence="8">Involved in mRNA degradation. Catalyzes the phosphorolysis of single-stranded polyribonucleotides processively in the 3'- to 5'-direction.</text>
</comment>
<dbReference type="InterPro" id="IPR004088">
    <property type="entry name" value="KH_dom_type_1"/>
</dbReference>
<dbReference type="GO" id="GO:0003723">
    <property type="term" value="F:RNA binding"/>
    <property type="evidence" value="ECO:0007669"/>
    <property type="project" value="UniProtKB-UniRule"/>
</dbReference>
<dbReference type="GO" id="GO:0006402">
    <property type="term" value="P:mRNA catabolic process"/>
    <property type="evidence" value="ECO:0007669"/>
    <property type="project" value="UniProtKB-UniRule"/>
</dbReference>
<dbReference type="InterPro" id="IPR003029">
    <property type="entry name" value="S1_domain"/>
</dbReference>
<dbReference type="SUPFAM" id="SSF54791">
    <property type="entry name" value="Eukaryotic type KH-domain (KH-domain type I)"/>
    <property type="match status" value="1"/>
</dbReference>
<dbReference type="PIRSF" id="PIRSF005499">
    <property type="entry name" value="PNPase"/>
    <property type="match status" value="1"/>
</dbReference>
<dbReference type="Pfam" id="PF00575">
    <property type="entry name" value="S1"/>
    <property type="match status" value="1"/>
</dbReference>
<dbReference type="SUPFAM" id="SSF50249">
    <property type="entry name" value="Nucleic acid-binding proteins"/>
    <property type="match status" value="1"/>
</dbReference>
<evidence type="ECO:0000256" key="2">
    <source>
        <dbReference type="ARBA" id="ARBA00022490"/>
    </source>
</evidence>
<proteinExistence type="inferred from homology"/>
<keyword evidence="7 8" id="KW-0694">RNA-binding</keyword>
<comment type="subcellular location">
    <subcellularLocation>
        <location evidence="8">Cytoplasm</location>
    </subcellularLocation>
</comment>
<feature type="domain" description="S1 motif" evidence="10">
    <location>
        <begin position="629"/>
        <end position="700"/>
    </location>
</feature>
<dbReference type="InterPro" id="IPR020568">
    <property type="entry name" value="Ribosomal_Su5_D2-typ_SF"/>
</dbReference>
<dbReference type="FunFam" id="3.30.230.70:FF:000001">
    <property type="entry name" value="Polyribonucleotide nucleotidyltransferase"/>
    <property type="match status" value="1"/>
</dbReference>
<organism evidence="11 12">
    <name type="scientific">Flavobacterium agri</name>
    <dbReference type="NCBI Taxonomy" id="2743471"/>
    <lineage>
        <taxon>Bacteria</taxon>
        <taxon>Pseudomonadati</taxon>
        <taxon>Bacteroidota</taxon>
        <taxon>Flavobacteriia</taxon>
        <taxon>Flavobacteriales</taxon>
        <taxon>Flavobacteriaceae</taxon>
        <taxon>Flavobacterium</taxon>
    </lineage>
</organism>